<organism evidence="1 2">
    <name type="scientific">Nocardiopsis sediminis</name>
    <dbReference type="NCBI Taxonomy" id="1778267"/>
    <lineage>
        <taxon>Bacteria</taxon>
        <taxon>Bacillati</taxon>
        <taxon>Actinomycetota</taxon>
        <taxon>Actinomycetes</taxon>
        <taxon>Streptosporangiales</taxon>
        <taxon>Nocardiopsidaceae</taxon>
        <taxon>Nocardiopsis</taxon>
    </lineage>
</organism>
<gene>
    <name evidence="1" type="ORF">ACFOVU_09660</name>
</gene>
<dbReference type="EMBL" id="JBHSBH010000007">
    <property type="protein sequence ID" value="MFC3996180.1"/>
    <property type="molecule type" value="Genomic_DNA"/>
</dbReference>
<evidence type="ECO:0000313" key="2">
    <source>
        <dbReference type="Proteomes" id="UP001595847"/>
    </source>
</evidence>
<dbReference type="RefSeq" id="WP_378531998.1">
    <property type="nucleotide sequence ID" value="NZ_JBHSBH010000007.1"/>
</dbReference>
<sequence length="224" mass="25056">MIPRKSRYRDDLRRLDAQQRVTLAAGSAARAASVYEHFAADSERAVLAPLVEELWSLDPGDPRQARQALERLRAIWPYADDPDPEFEADEPESEPDEPRYWKIRALEVPRFAFVELAEGDTLRAADRAIQFGIGLIQEVEGAIGAAPLQGLADEYADSRGPFEELEGDLLDEGLRLVQEETGPHARNRLRDLSSTHGQRVRQILLPVLITSHGWSPDDIEAARG</sequence>
<keyword evidence="2" id="KW-1185">Reference proteome</keyword>
<comment type="caution">
    <text evidence="1">The sequence shown here is derived from an EMBL/GenBank/DDBJ whole genome shotgun (WGS) entry which is preliminary data.</text>
</comment>
<evidence type="ECO:0000313" key="1">
    <source>
        <dbReference type="EMBL" id="MFC3996180.1"/>
    </source>
</evidence>
<accession>A0ABV8FNI3</accession>
<dbReference type="Proteomes" id="UP001595847">
    <property type="component" value="Unassembled WGS sequence"/>
</dbReference>
<name>A0ABV8FNI3_9ACTN</name>
<protein>
    <submittedName>
        <fullName evidence="1">Uncharacterized protein</fullName>
    </submittedName>
</protein>
<proteinExistence type="predicted"/>
<reference evidence="2" key="1">
    <citation type="journal article" date="2019" name="Int. J. Syst. Evol. Microbiol.">
        <title>The Global Catalogue of Microorganisms (GCM) 10K type strain sequencing project: providing services to taxonomists for standard genome sequencing and annotation.</title>
        <authorList>
            <consortium name="The Broad Institute Genomics Platform"/>
            <consortium name="The Broad Institute Genome Sequencing Center for Infectious Disease"/>
            <person name="Wu L."/>
            <person name="Ma J."/>
        </authorList>
    </citation>
    <scope>NUCLEOTIDE SEQUENCE [LARGE SCALE GENOMIC DNA]</scope>
    <source>
        <strain evidence="2">TBRC 1826</strain>
    </source>
</reference>